<dbReference type="eggNOG" id="ENOG502N5QQ">
    <property type="taxonomic scope" value="Archaea"/>
</dbReference>
<dbReference type="SUPFAM" id="SSF54637">
    <property type="entry name" value="Thioesterase/thiol ester dehydrase-isomerase"/>
    <property type="match status" value="1"/>
</dbReference>
<proteinExistence type="predicted"/>
<feature type="region of interest" description="Disordered" evidence="1">
    <location>
        <begin position="1"/>
        <end position="29"/>
    </location>
</feature>
<name>M0D725_HALPD</name>
<dbReference type="AlphaFoldDB" id="M0D725"/>
<evidence type="ECO:0000256" key="1">
    <source>
        <dbReference type="SAM" id="MobiDB-lite"/>
    </source>
</evidence>
<dbReference type="InParanoid" id="M0D725"/>
<reference evidence="2 3" key="1">
    <citation type="journal article" date="2014" name="PLoS Genet.">
        <title>Phylogenetically driven sequencing of extremely halophilic archaea reveals strategies for static and dynamic osmo-response.</title>
        <authorList>
            <person name="Becker E.A."/>
            <person name="Seitzer P.M."/>
            <person name="Tritt A."/>
            <person name="Larsen D."/>
            <person name="Krusor M."/>
            <person name="Yao A.I."/>
            <person name="Wu D."/>
            <person name="Madern D."/>
            <person name="Eisen J.A."/>
            <person name="Darling A.E."/>
            <person name="Facciotti M.T."/>
        </authorList>
    </citation>
    <scope>NUCLEOTIDE SEQUENCE [LARGE SCALE GENOMIC DNA]</scope>
    <source>
        <strain evidence="2 3">JCM 14848</strain>
    </source>
</reference>
<evidence type="ECO:0000313" key="3">
    <source>
        <dbReference type="Proteomes" id="UP000011513"/>
    </source>
</evidence>
<dbReference type="RefSeq" id="WP_008385768.1">
    <property type="nucleotide sequence ID" value="NZ_AOIV01000021.1"/>
</dbReference>
<dbReference type="InterPro" id="IPR029069">
    <property type="entry name" value="HotDog_dom_sf"/>
</dbReference>
<dbReference type="EMBL" id="AOIV01000021">
    <property type="protein sequence ID" value="ELZ31301.1"/>
    <property type="molecule type" value="Genomic_DNA"/>
</dbReference>
<feature type="compositionally biased region" description="Basic and acidic residues" evidence="1">
    <location>
        <begin position="1"/>
        <end position="12"/>
    </location>
</feature>
<dbReference type="Pfam" id="PF13279">
    <property type="entry name" value="4HBT_2"/>
    <property type="match status" value="1"/>
</dbReference>
<dbReference type="Gene3D" id="3.10.129.10">
    <property type="entry name" value="Hotdog Thioesterase"/>
    <property type="match status" value="1"/>
</dbReference>
<organism evidence="2 3">
    <name type="scientific">Halogeometricum pallidum JCM 14848</name>
    <dbReference type="NCBI Taxonomy" id="1227487"/>
    <lineage>
        <taxon>Archaea</taxon>
        <taxon>Methanobacteriati</taxon>
        <taxon>Methanobacteriota</taxon>
        <taxon>Stenosarchaea group</taxon>
        <taxon>Halobacteria</taxon>
        <taxon>Halobacteriales</taxon>
        <taxon>Haloferacaceae</taxon>
        <taxon>Halogeometricum</taxon>
    </lineage>
</organism>
<accession>M0D725</accession>
<comment type="caution">
    <text evidence="2">The sequence shown here is derived from an EMBL/GenBank/DDBJ whole genome shotgun (WGS) entry which is preliminary data.</text>
</comment>
<dbReference type="CDD" id="cd00586">
    <property type="entry name" value="4HBT"/>
    <property type="match status" value="1"/>
</dbReference>
<gene>
    <name evidence="2" type="ORF">C474_08347</name>
</gene>
<protein>
    <submittedName>
        <fullName evidence="2">Putative 4-hydroxybenzoyl CoA thioesterase</fullName>
    </submittedName>
</protein>
<dbReference type="Proteomes" id="UP000011513">
    <property type="component" value="Unassembled WGS sequence"/>
</dbReference>
<sequence>MPEKGESRDSNDNRLAAVESDPRDATGGPSVTYERVWTVRFSDADPFGIAHYPRIVDAVHETSDMFMQEIGFPYWEITEEHGYGLPLVEMNFEFERPVEAGDEVTVELIPDLGNRSVRFEYVARVDGEVAFTGYEQRVCAGSNDEGSMALPDDLRAAMTEYADDSDGDD</sequence>
<evidence type="ECO:0000313" key="2">
    <source>
        <dbReference type="EMBL" id="ELZ31301.1"/>
    </source>
</evidence>
<keyword evidence="3" id="KW-1185">Reference proteome</keyword>